<dbReference type="AlphaFoldDB" id="A0A9P4J518"/>
<dbReference type="Proteomes" id="UP000799439">
    <property type="component" value="Unassembled WGS sequence"/>
</dbReference>
<comment type="caution">
    <text evidence="3">The sequence shown here is derived from an EMBL/GenBank/DDBJ whole genome shotgun (WGS) entry which is preliminary data.</text>
</comment>
<gene>
    <name evidence="3" type="ORF">K461DRAFT_109618</name>
</gene>
<sequence length="170" mass="19125">MPSRSSYYPDGLAGSRKTENLEARQLCPFTTQDRQRSWMIGLRNTSTGEAADAQISNQYCFAAQGVLIFSRTLPHIYSDRDITAVFPAHTTVTLIWCLAVLRKKMYDRSELRTSIRQNIAGFCKKLLKLCSSQTLSSLGPVMLSPNGRLSGRHGTRTMPEKQKSTEKGYR</sequence>
<dbReference type="EMBL" id="ML996083">
    <property type="protein sequence ID" value="KAF2155206.1"/>
    <property type="molecule type" value="Genomic_DNA"/>
</dbReference>
<proteinExistence type="predicted"/>
<keyword evidence="2" id="KW-0472">Membrane</keyword>
<keyword evidence="2" id="KW-0812">Transmembrane</keyword>
<reference evidence="3" key="1">
    <citation type="journal article" date="2020" name="Stud. Mycol.">
        <title>101 Dothideomycetes genomes: a test case for predicting lifestyles and emergence of pathogens.</title>
        <authorList>
            <person name="Haridas S."/>
            <person name="Albert R."/>
            <person name="Binder M."/>
            <person name="Bloem J."/>
            <person name="Labutti K."/>
            <person name="Salamov A."/>
            <person name="Andreopoulos B."/>
            <person name="Baker S."/>
            <person name="Barry K."/>
            <person name="Bills G."/>
            <person name="Bluhm B."/>
            <person name="Cannon C."/>
            <person name="Castanera R."/>
            <person name="Culley D."/>
            <person name="Daum C."/>
            <person name="Ezra D."/>
            <person name="Gonzalez J."/>
            <person name="Henrissat B."/>
            <person name="Kuo A."/>
            <person name="Liang C."/>
            <person name="Lipzen A."/>
            <person name="Lutzoni F."/>
            <person name="Magnuson J."/>
            <person name="Mondo S."/>
            <person name="Nolan M."/>
            <person name="Ohm R."/>
            <person name="Pangilinan J."/>
            <person name="Park H.-J."/>
            <person name="Ramirez L."/>
            <person name="Alfaro M."/>
            <person name="Sun H."/>
            <person name="Tritt A."/>
            <person name="Yoshinaga Y."/>
            <person name="Zwiers L.-H."/>
            <person name="Turgeon B."/>
            <person name="Goodwin S."/>
            <person name="Spatafora J."/>
            <person name="Crous P."/>
            <person name="Grigoriev I."/>
        </authorList>
    </citation>
    <scope>NUCLEOTIDE SEQUENCE</scope>
    <source>
        <strain evidence="3">CBS 260.36</strain>
    </source>
</reference>
<feature type="compositionally biased region" description="Basic and acidic residues" evidence="1">
    <location>
        <begin position="158"/>
        <end position="170"/>
    </location>
</feature>
<evidence type="ECO:0000313" key="4">
    <source>
        <dbReference type="Proteomes" id="UP000799439"/>
    </source>
</evidence>
<name>A0A9P4J518_9PEZI</name>
<evidence type="ECO:0000256" key="2">
    <source>
        <dbReference type="SAM" id="Phobius"/>
    </source>
</evidence>
<evidence type="ECO:0000313" key="3">
    <source>
        <dbReference type="EMBL" id="KAF2155206.1"/>
    </source>
</evidence>
<organism evidence="3 4">
    <name type="scientific">Myriangium duriaei CBS 260.36</name>
    <dbReference type="NCBI Taxonomy" id="1168546"/>
    <lineage>
        <taxon>Eukaryota</taxon>
        <taxon>Fungi</taxon>
        <taxon>Dikarya</taxon>
        <taxon>Ascomycota</taxon>
        <taxon>Pezizomycotina</taxon>
        <taxon>Dothideomycetes</taxon>
        <taxon>Dothideomycetidae</taxon>
        <taxon>Myriangiales</taxon>
        <taxon>Myriangiaceae</taxon>
        <taxon>Myriangium</taxon>
    </lineage>
</organism>
<feature type="region of interest" description="Disordered" evidence="1">
    <location>
        <begin position="146"/>
        <end position="170"/>
    </location>
</feature>
<evidence type="ECO:0000256" key="1">
    <source>
        <dbReference type="SAM" id="MobiDB-lite"/>
    </source>
</evidence>
<accession>A0A9P4J518</accession>
<keyword evidence="4" id="KW-1185">Reference proteome</keyword>
<keyword evidence="2" id="KW-1133">Transmembrane helix</keyword>
<protein>
    <submittedName>
        <fullName evidence="3">Uncharacterized protein</fullName>
    </submittedName>
</protein>
<feature type="transmembrane region" description="Helical" evidence="2">
    <location>
        <begin position="82"/>
        <end position="101"/>
    </location>
</feature>